<dbReference type="Pfam" id="PF13419">
    <property type="entry name" value="HAD_2"/>
    <property type="match status" value="1"/>
</dbReference>
<reference evidence="1" key="1">
    <citation type="submission" date="2016-04" db="EMBL/GenBank/DDBJ databases">
        <authorList>
            <person name="Evans L.H."/>
            <person name="Alamgir A."/>
            <person name="Owens N."/>
            <person name="Weber N.D."/>
            <person name="Virtaneva K."/>
            <person name="Barbian K."/>
            <person name="Babar A."/>
            <person name="Rosenke K."/>
        </authorList>
    </citation>
    <scope>NUCLEOTIDE SEQUENCE</scope>
    <source>
        <strain evidence="1">86</strain>
    </source>
</reference>
<dbReference type="InterPro" id="IPR041492">
    <property type="entry name" value="HAD_2"/>
</dbReference>
<dbReference type="PANTHER" id="PTHR43434">
    <property type="entry name" value="PHOSPHOGLYCOLATE PHOSPHATASE"/>
    <property type="match status" value="1"/>
</dbReference>
<name>A0A212J7G8_9FIRM</name>
<dbReference type="GO" id="GO:0006281">
    <property type="term" value="P:DNA repair"/>
    <property type="evidence" value="ECO:0007669"/>
    <property type="project" value="TreeGrafter"/>
</dbReference>
<dbReference type="InterPro" id="IPR050155">
    <property type="entry name" value="HAD-like_hydrolase_sf"/>
</dbReference>
<dbReference type="Gene3D" id="1.10.150.240">
    <property type="entry name" value="Putative phosphatase, domain 2"/>
    <property type="match status" value="1"/>
</dbReference>
<dbReference type="PANTHER" id="PTHR43434:SF1">
    <property type="entry name" value="PHOSPHOGLYCOLATE PHOSPHATASE"/>
    <property type="match status" value="1"/>
</dbReference>
<evidence type="ECO:0000313" key="1">
    <source>
        <dbReference type="EMBL" id="SBV95368.1"/>
    </source>
</evidence>
<protein>
    <recommendedName>
        <fullName evidence="2">Phosphoglycolate phosphatase</fullName>
    </recommendedName>
</protein>
<dbReference type="SUPFAM" id="SSF56784">
    <property type="entry name" value="HAD-like"/>
    <property type="match status" value="1"/>
</dbReference>
<dbReference type="EMBL" id="FLUN01000001">
    <property type="protein sequence ID" value="SBV95368.1"/>
    <property type="molecule type" value="Genomic_DNA"/>
</dbReference>
<gene>
    <name evidence="1" type="ORF">KL86CLO1_10637</name>
</gene>
<dbReference type="SFLD" id="SFLDS00003">
    <property type="entry name" value="Haloacid_Dehalogenase"/>
    <property type="match status" value="1"/>
</dbReference>
<accession>A0A212J7G8</accession>
<dbReference type="InterPro" id="IPR023214">
    <property type="entry name" value="HAD_sf"/>
</dbReference>
<dbReference type="GO" id="GO:0008967">
    <property type="term" value="F:phosphoglycolate phosphatase activity"/>
    <property type="evidence" value="ECO:0007669"/>
    <property type="project" value="TreeGrafter"/>
</dbReference>
<dbReference type="GO" id="GO:0005829">
    <property type="term" value="C:cytosol"/>
    <property type="evidence" value="ECO:0007669"/>
    <property type="project" value="TreeGrafter"/>
</dbReference>
<organism evidence="1">
    <name type="scientific">uncultured Eubacteriales bacterium</name>
    <dbReference type="NCBI Taxonomy" id="172733"/>
    <lineage>
        <taxon>Bacteria</taxon>
        <taxon>Bacillati</taxon>
        <taxon>Bacillota</taxon>
        <taxon>Clostridia</taxon>
        <taxon>Eubacteriales</taxon>
        <taxon>environmental samples</taxon>
    </lineage>
</organism>
<dbReference type="AlphaFoldDB" id="A0A212J7G8"/>
<sequence length="217" mass="24036">MRRYRAVLFDVDGTLLDTSEGLYASAKKAIREMGLPPLDADRLRKILSANAQHAFQEYYQLSEEDTRRISDIYRSAYRDEFFSLVEPFPGVPRMLEELRADGYVLGTASLKREDFCRTLFGPMGLLDYFDVLSGQSADYTRTKRDTIVSAAERLGLEASDCVLVGDSVYDAEGAEQAGCGFLAVTYGFGFTSAEEVAPYPLLASAANTGEVLELLRS</sequence>
<proteinExistence type="predicted"/>
<dbReference type="SFLD" id="SFLDG01129">
    <property type="entry name" value="C1.5:_HAD__Beta-PGM__Phosphata"/>
    <property type="match status" value="1"/>
</dbReference>
<dbReference type="InterPro" id="IPR023198">
    <property type="entry name" value="PGP-like_dom2"/>
</dbReference>
<evidence type="ECO:0008006" key="2">
    <source>
        <dbReference type="Google" id="ProtNLM"/>
    </source>
</evidence>
<dbReference type="InterPro" id="IPR036412">
    <property type="entry name" value="HAD-like_sf"/>
</dbReference>
<dbReference type="Gene3D" id="3.40.50.1000">
    <property type="entry name" value="HAD superfamily/HAD-like"/>
    <property type="match status" value="1"/>
</dbReference>